<evidence type="ECO:0000256" key="3">
    <source>
        <dbReference type="SAM" id="SignalP"/>
    </source>
</evidence>
<proteinExistence type="predicted"/>
<feature type="region of interest" description="Disordered" evidence="1">
    <location>
        <begin position="159"/>
        <end position="214"/>
    </location>
</feature>
<comment type="caution">
    <text evidence="4">The sequence shown here is derived from an EMBL/GenBank/DDBJ whole genome shotgun (WGS) entry which is preliminary data.</text>
</comment>
<keyword evidence="5" id="KW-1185">Reference proteome</keyword>
<keyword evidence="3" id="KW-0732">Signal</keyword>
<keyword evidence="2" id="KW-0812">Transmembrane</keyword>
<reference evidence="4" key="1">
    <citation type="journal article" date="2023" name="Mol. Phylogenet. Evol.">
        <title>Genome-scale phylogeny and comparative genomics of the fungal order Sordariales.</title>
        <authorList>
            <person name="Hensen N."/>
            <person name="Bonometti L."/>
            <person name="Westerberg I."/>
            <person name="Brannstrom I.O."/>
            <person name="Guillou S."/>
            <person name="Cros-Aarteil S."/>
            <person name="Calhoun S."/>
            <person name="Haridas S."/>
            <person name="Kuo A."/>
            <person name="Mondo S."/>
            <person name="Pangilinan J."/>
            <person name="Riley R."/>
            <person name="LaButti K."/>
            <person name="Andreopoulos B."/>
            <person name="Lipzen A."/>
            <person name="Chen C."/>
            <person name="Yan M."/>
            <person name="Daum C."/>
            <person name="Ng V."/>
            <person name="Clum A."/>
            <person name="Steindorff A."/>
            <person name="Ohm R.A."/>
            <person name="Martin F."/>
            <person name="Silar P."/>
            <person name="Natvig D.O."/>
            <person name="Lalanne C."/>
            <person name="Gautier V."/>
            <person name="Ament-Velasquez S.L."/>
            <person name="Kruys A."/>
            <person name="Hutchinson M.I."/>
            <person name="Powell A.J."/>
            <person name="Barry K."/>
            <person name="Miller A.N."/>
            <person name="Grigoriev I.V."/>
            <person name="Debuchy R."/>
            <person name="Gladieux P."/>
            <person name="Hiltunen Thoren M."/>
            <person name="Johannesson H."/>
        </authorList>
    </citation>
    <scope>NUCLEOTIDE SEQUENCE</scope>
    <source>
        <strain evidence="4">SMH4131-1</strain>
    </source>
</reference>
<evidence type="ECO:0000313" key="4">
    <source>
        <dbReference type="EMBL" id="KAK3332710.1"/>
    </source>
</evidence>
<organism evidence="4 5">
    <name type="scientific">Cercophora scortea</name>
    <dbReference type="NCBI Taxonomy" id="314031"/>
    <lineage>
        <taxon>Eukaryota</taxon>
        <taxon>Fungi</taxon>
        <taxon>Dikarya</taxon>
        <taxon>Ascomycota</taxon>
        <taxon>Pezizomycotina</taxon>
        <taxon>Sordariomycetes</taxon>
        <taxon>Sordariomycetidae</taxon>
        <taxon>Sordariales</taxon>
        <taxon>Lasiosphaeriaceae</taxon>
        <taxon>Cercophora</taxon>
    </lineage>
</organism>
<feature type="region of interest" description="Disordered" evidence="1">
    <location>
        <begin position="234"/>
        <end position="254"/>
    </location>
</feature>
<name>A0AAE0IXF7_9PEZI</name>
<evidence type="ECO:0000313" key="5">
    <source>
        <dbReference type="Proteomes" id="UP001286456"/>
    </source>
</evidence>
<feature type="transmembrane region" description="Helical" evidence="2">
    <location>
        <begin position="257"/>
        <end position="279"/>
    </location>
</feature>
<feature type="chain" id="PRO_5042087146" evidence="3">
    <location>
        <begin position="29"/>
        <end position="365"/>
    </location>
</feature>
<sequence>MAGTRKASGTALVRSFFFLAFLVTLALSDCYLPDGSSNPGIAPCVSEPNADVDQLPSPFASKLCCRQGHVCLLSGLCGQPNGVGLLYYRGGCSVNNWGDFDENGSDCPNFCSHDKKDNLGDVSQAYSCADDEAWWYCGSNPPDDEKHCKGAPHAYSLNGDNASTSATSAPPSSTADSSTTTSSKPSTKATTKSSSGQTSTIPVSTSESVTTAAPPQPTFLTATVYSPVNVTVPASTSTAAPSPTNAPSSASPSTSTIVGITVGTVSAVVIVALVLRSLLPMFGINSKSCCGMGKNRRGPLGRAESPPPLTDFGMKNQLEEFHGHDGGRVMQARRVELGSTGQLARPEVVDLPGNPQSFRRLPFDG</sequence>
<dbReference type="EMBL" id="JAUEPO010000002">
    <property type="protein sequence ID" value="KAK3332710.1"/>
    <property type="molecule type" value="Genomic_DNA"/>
</dbReference>
<feature type="compositionally biased region" description="Low complexity" evidence="1">
    <location>
        <begin position="162"/>
        <end position="200"/>
    </location>
</feature>
<feature type="compositionally biased region" description="Polar residues" evidence="1">
    <location>
        <begin position="201"/>
        <end position="214"/>
    </location>
</feature>
<dbReference type="Proteomes" id="UP001286456">
    <property type="component" value="Unassembled WGS sequence"/>
</dbReference>
<keyword evidence="2" id="KW-1133">Transmembrane helix</keyword>
<protein>
    <submittedName>
        <fullName evidence="4">Uncharacterized protein</fullName>
    </submittedName>
</protein>
<accession>A0AAE0IXF7</accession>
<reference evidence="4" key="2">
    <citation type="submission" date="2023-06" db="EMBL/GenBank/DDBJ databases">
        <authorList>
            <consortium name="Lawrence Berkeley National Laboratory"/>
            <person name="Haridas S."/>
            <person name="Hensen N."/>
            <person name="Bonometti L."/>
            <person name="Westerberg I."/>
            <person name="Brannstrom I.O."/>
            <person name="Guillou S."/>
            <person name="Cros-Aarteil S."/>
            <person name="Calhoun S."/>
            <person name="Kuo A."/>
            <person name="Mondo S."/>
            <person name="Pangilinan J."/>
            <person name="Riley R."/>
            <person name="Labutti K."/>
            <person name="Andreopoulos B."/>
            <person name="Lipzen A."/>
            <person name="Chen C."/>
            <person name="Yanf M."/>
            <person name="Daum C."/>
            <person name="Ng V."/>
            <person name="Clum A."/>
            <person name="Steindorff A."/>
            <person name="Ohm R."/>
            <person name="Martin F."/>
            <person name="Silar P."/>
            <person name="Natvig D."/>
            <person name="Lalanne C."/>
            <person name="Gautier V."/>
            <person name="Ament-Velasquez S.L."/>
            <person name="Kruys A."/>
            <person name="Hutchinson M.I."/>
            <person name="Powell A.J."/>
            <person name="Barry K."/>
            <person name="Miller A.N."/>
            <person name="Grigoriev I.V."/>
            <person name="Debuchy R."/>
            <person name="Gladieux P."/>
            <person name="Thoren M.H."/>
            <person name="Johannesson H."/>
        </authorList>
    </citation>
    <scope>NUCLEOTIDE SEQUENCE</scope>
    <source>
        <strain evidence="4">SMH4131-1</strain>
    </source>
</reference>
<gene>
    <name evidence="4" type="ORF">B0T19DRAFT_398450</name>
</gene>
<evidence type="ECO:0000256" key="2">
    <source>
        <dbReference type="SAM" id="Phobius"/>
    </source>
</evidence>
<feature type="signal peptide" evidence="3">
    <location>
        <begin position="1"/>
        <end position="28"/>
    </location>
</feature>
<keyword evidence="2" id="KW-0472">Membrane</keyword>
<evidence type="ECO:0000256" key="1">
    <source>
        <dbReference type="SAM" id="MobiDB-lite"/>
    </source>
</evidence>
<dbReference type="AlphaFoldDB" id="A0AAE0IXF7"/>